<keyword evidence="28" id="KW-1185">Reference proteome</keyword>
<evidence type="ECO:0000256" key="17">
    <source>
        <dbReference type="ARBA" id="ARBA00023008"/>
    </source>
</evidence>
<feature type="domain" description="HMA" evidence="26">
    <location>
        <begin position="4"/>
        <end position="70"/>
    </location>
</feature>
<keyword evidence="18" id="KW-0406">Ion transport</keyword>
<dbReference type="InterPro" id="IPR017969">
    <property type="entry name" value="Heavy-metal-associated_CS"/>
</dbReference>
<dbReference type="Gene3D" id="2.70.150.10">
    <property type="entry name" value="Calcium-transporting ATPase, cytoplasmic transduction domain A"/>
    <property type="match status" value="1"/>
</dbReference>
<evidence type="ECO:0000256" key="18">
    <source>
        <dbReference type="ARBA" id="ARBA00023065"/>
    </source>
</evidence>
<evidence type="ECO:0000256" key="9">
    <source>
        <dbReference type="ARBA" id="ARBA00022723"/>
    </source>
</evidence>
<dbReference type="GO" id="GO:0140581">
    <property type="term" value="F:P-type monovalent copper transporter activity"/>
    <property type="evidence" value="ECO:0007669"/>
    <property type="project" value="UniProtKB-EC"/>
</dbReference>
<evidence type="ECO:0000256" key="5">
    <source>
        <dbReference type="ARBA" id="ARBA00022448"/>
    </source>
</evidence>
<dbReference type="InterPro" id="IPR006121">
    <property type="entry name" value="HMA_dom"/>
</dbReference>
<evidence type="ECO:0000256" key="4">
    <source>
        <dbReference type="ARBA" id="ARBA00015102"/>
    </source>
</evidence>
<evidence type="ECO:0000256" key="14">
    <source>
        <dbReference type="ARBA" id="ARBA00022842"/>
    </source>
</evidence>
<evidence type="ECO:0000256" key="6">
    <source>
        <dbReference type="ARBA" id="ARBA00022475"/>
    </source>
</evidence>
<evidence type="ECO:0000256" key="10">
    <source>
        <dbReference type="ARBA" id="ARBA00022737"/>
    </source>
</evidence>
<keyword evidence="14" id="KW-0460">Magnesium</keyword>
<comment type="similarity">
    <text evidence="2 24">Belongs to the cation transport ATPase (P-type) (TC 3.A.3) family. Type IB subfamily.</text>
</comment>
<evidence type="ECO:0000313" key="28">
    <source>
        <dbReference type="Proteomes" id="UP000247978"/>
    </source>
</evidence>
<evidence type="ECO:0000256" key="8">
    <source>
        <dbReference type="ARBA" id="ARBA00022692"/>
    </source>
</evidence>
<dbReference type="SUPFAM" id="SSF56784">
    <property type="entry name" value="HAD-like"/>
    <property type="match status" value="1"/>
</dbReference>
<accession>A0A2V3VSZ1</accession>
<dbReference type="InterPro" id="IPR023214">
    <property type="entry name" value="HAD_sf"/>
</dbReference>
<evidence type="ECO:0000256" key="22">
    <source>
        <dbReference type="ARBA" id="ARBA00049289"/>
    </source>
</evidence>
<dbReference type="GO" id="GO:0016887">
    <property type="term" value="F:ATP hydrolysis activity"/>
    <property type="evidence" value="ECO:0007669"/>
    <property type="project" value="InterPro"/>
</dbReference>
<dbReference type="Pfam" id="PF00122">
    <property type="entry name" value="E1-E2_ATPase"/>
    <property type="match status" value="1"/>
</dbReference>
<feature type="transmembrane region" description="Helical" evidence="24">
    <location>
        <begin position="444"/>
        <end position="463"/>
    </location>
</feature>
<dbReference type="PRINTS" id="PR00119">
    <property type="entry name" value="CATATPASE"/>
</dbReference>
<dbReference type="GO" id="GO:0005886">
    <property type="term" value="C:plasma membrane"/>
    <property type="evidence" value="ECO:0007669"/>
    <property type="project" value="UniProtKB-SubCell"/>
</dbReference>
<evidence type="ECO:0000313" key="27">
    <source>
        <dbReference type="EMBL" id="PXW83828.1"/>
    </source>
</evidence>
<evidence type="ECO:0000256" key="3">
    <source>
        <dbReference type="ARBA" id="ARBA00012517"/>
    </source>
</evidence>
<dbReference type="PRINTS" id="PR00943">
    <property type="entry name" value="CUATPASE"/>
</dbReference>
<dbReference type="GO" id="GO:0005524">
    <property type="term" value="F:ATP binding"/>
    <property type="evidence" value="ECO:0007669"/>
    <property type="project" value="UniProtKB-UniRule"/>
</dbReference>
<keyword evidence="10" id="KW-0677">Repeat</keyword>
<keyword evidence="6 24" id="KW-1003">Cell membrane</keyword>
<dbReference type="FunFam" id="3.40.50.1000:FF:000144">
    <property type="entry name" value="copper-transporting ATPase 1 isoform X2"/>
    <property type="match status" value="1"/>
</dbReference>
<dbReference type="PROSITE" id="PS00154">
    <property type="entry name" value="ATPASE_E1_E2"/>
    <property type="match status" value="1"/>
</dbReference>
<keyword evidence="17" id="KW-0186">Copper</keyword>
<dbReference type="SFLD" id="SFLDF00027">
    <property type="entry name" value="p-type_atpase"/>
    <property type="match status" value="1"/>
</dbReference>
<keyword evidence="7" id="KW-0597">Phosphoprotein</keyword>
<evidence type="ECO:0000259" key="26">
    <source>
        <dbReference type="PROSITE" id="PS50846"/>
    </source>
</evidence>
<dbReference type="GO" id="GO:0005507">
    <property type="term" value="F:copper ion binding"/>
    <property type="evidence" value="ECO:0007669"/>
    <property type="project" value="InterPro"/>
</dbReference>
<evidence type="ECO:0000256" key="23">
    <source>
        <dbReference type="ARBA" id="ARBA00055366"/>
    </source>
</evidence>
<keyword evidence="25" id="KW-0175">Coiled coil</keyword>
<feature type="transmembrane region" description="Helical" evidence="24">
    <location>
        <begin position="194"/>
        <end position="213"/>
    </location>
</feature>
<comment type="subcellular location">
    <subcellularLocation>
        <location evidence="1">Cell membrane</location>
        <topology evidence="1">Multi-pass membrane protein</topology>
    </subcellularLocation>
</comment>
<evidence type="ECO:0000256" key="24">
    <source>
        <dbReference type="RuleBase" id="RU362081"/>
    </source>
</evidence>
<evidence type="ECO:0000256" key="25">
    <source>
        <dbReference type="SAM" id="Coils"/>
    </source>
</evidence>
<dbReference type="NCBIfam" id="TIGR01494">
    <property type="entry name" value="ATPase_P-type"/>
    <property type="match status" value="1"/>
</dbReference>
<sequence>MATEESTLQISGMTCTACAARVEKGISKMTGVDKANVNFALEQLSVQYNPDQTNVSEFKKEIEKIGYGVIEQKTEFDISGMTCAACATKIEKGIRKMEGVSSANVNFALETISVTYNEKEVQPSEMVAKVKKLGYELIPKEDNQDKMDHKQAEIRKQTRKFIFSAILTLPLLWTMVAHFNFLSFIYLPDIFMNPWFQLALATPVQFIVGAQFYKGAYTSLRNKSANMDVLVALGTSAAYFYSLYLSFEWMNAGGVGEPELYFEAAAVIITLILLGKLFEVRAKGKTSQAIQKLLDLQAKTARVVRNGMEQEIPIEEVLEGDVILVRPGEKIPVDGVIIEGQSAIDESMLTGESIPIDKVPGDAVIGATINKNGSLKMNATKVGKDTALAQIVKVVEDAQGSKADIQRLADKISGVFVPIVVVIAIATFFIWFFVVTPGDFRSSLIPMISILVIACPCALGLATPTSIMAGSGRAAEMGLLYKGGEHLETTQSIDTVVLDKTGTVTKGEPTLTDIVVADGFQEKDVLQLVGSAENQSEHPLAQAIVRGVEEKNITLLEAESFEALPGYGIRAVIEGKELFVGTRKLMREQEISILNETEEKMEQLEQDGKTAMLLAIAGQIAGVIAVADTVKETSKEAIARMHKLGLEVIMLTGDNERTADAIAKQVDIDQVIAEVLPDQKSEAIKKLQAKGKKVAMVGDGINDAPALAMADVGMAVGTGTDIAIEAADITLMRGNLNSVADAVIMSQKTMRNIKQNLFFAFIYNTIGIPIAAIGLLAPWVAGAAMAFSSVSVVLNALRLQRVDLKK</sequence>
<dbReference type="NCBIfam" id="TIGR00003">
    <property type="entry name" value="copper ion binding protein"/>
    <property type="match status" value="2"/>
</dbReference>
<dbReference type="FunFam" id="2.70.150.10:FF:000002">
    <property type="entry name" value="Copper-transporting ATPase 1, putative"/>
    <property type="match status" value="1"/>
</dbReference>
<gene>
    <name evidence="27" type="ORF">DFR56_114113</name>
</gene>
<dbReference type="InterPro" id="IPR036163">
    <property type="entry name" value="HMA_dom_sf"/>
</dbReference>
<keyword evidence="12" id="KW-0187">Copper transport</keyword>
<dbReference type="PANTHER" id="PTHR43520:SF8">
    <property type="entry name" value="P-TYPE CU(+) TRANSPORTER"/>
    <property type="match status" value="1"/>
</dbReference>
<dbReference type="FunFam" id="3.30.70.100:FF:000005">
    <property type="entry name" value="Copper-exporting P-type ATPase A"/>
    <property type="match status" value="2"/>
</dbReference>
<name>A0A2V3VSZ1_9BACI</name>
<keyword evidence="15" id="KW-1278">Translocase</keyword>
<evidence type="ECO:0000256" key="20">
    <source>
        <dbReference type="ARBA" id="ARBA00029719"/>
    </source>
</evidence>
<evidence type="ECO:0000256" key="11">
    <source>
        <dbReference type="ARBA" id="ARBA00022741"/>
    </source>
</evidence>
<dbReference type="CDD" id="cd02094">
    <property type="entry name" value="P-type_ATPase_Cu-like"/>
    <property type="match status" value="1"/>
</dbReference>
<feature type="transmembrane region" description="Helical" evidence="24">
    <location>
        <begin position="756"/>
        <end position="773"/>
    </location>
</feature>
<feature type="transmembrane region" description="Helical" evidence="24">
    <location>
        <begin position="260"/>
        <end position="278"/>
    </location>
</feature>
<comment type="caution">
    <text evidence="27">The sequence shown here is derived from an EMBL/GenBank/DDBJ whole genome shotgun (WGS) entry which is preliminary data.</text>
</comment>
<dbReference type="Gene3D" id="3.40.1110.10">
    <property type="entry name" value="Calcium-transporting ATPase, cytoplasmic domain N"/>
    <property type="match status" value="2"/>
</dbReference>
<feature type="transmembrane region" description="Helical" evidence="24">
    <location>
        <begin position="161"/>
        <end position="188"/>
    </location>
</feature>
<feature type="coiled-coil region" evidence="25">
    <location>
        <begin position="587"/>
        <end position="614"/>
    </location>
</feature>
<dbReference type="NCBIfam" id="TIGR01511">
    <property type="entry name" value="ATPase-IB1_Cu"/>
    <property type="match status" value="1"/>
</dbReference>
<dbReference type="FunFam" id="3.40.1110.10:FF:000056">
    <property type="entry name" value="Copper-exporting P-type ATPase"/>
    <property type="match status" value="1"/>
</dbReference>
<keyword evidence="16 24" id="KW-1133">Transmembrane helix</keyword>
<dbReference type="RefSeq" id="WP_110396691.1">
    <property type="nucleotide sequence ID" value="NZ_JBHUHB010000001.1"/>
</dbReference>
<dbReference type="InterPro" id="IPR059000">
    <property type="entry name" value="ATPase_P-type_domA"/>
</dbReference>
<organism evidence="27 28">
    <name type="scientific">Pseudogracilibacillus auburnensis</name>
    <dbReference type="NCBI Taxonomy" id="1494959"/>
    <lineage>
        <taxon>Bacteria</taxon>
        <taxon>Bacillati</taxon>
        <taxon>Bacillota</taxon>
        <taxon>Bacilli</taxon>
        <taxon>Bacillales</taxon>
        <taxon>Bacillaceae</taxon>
        <taxon>Pseudogracilibacillus</taxon>
    </lineage>
</organism>
<dbReference type="SUPFAM" id="SSF81665">
    <property type="entry name" value="Calcium ATPase, transmembrane domain M"/>
    <property type="match status" value="1"/>
</dbReference>
<evidence type="ECO:0000256" key="13">
    <source>
        <dbReference type="ARBA" id="ARBA00022840"/>
    </source>
</evidence>
<dbReference type="PANTHER" id="PTHR43520">
    <property type="entry name" value="ATP7, ISOFORM B"/>
    <property type="match status" value="1"/>
</dbReference>
<evidence type="ECO:0000256" key="16">
    <source>
        <dbReference type="ARBA" id="ARBA00022989"/>
    </source>
</evidence>
<evidence type="ECO:0000256" key="12">
    <source>
        <dbReference type="ARBA" id="ARBA00022796"/>
    </source>
</evidence>
<evidence type="ECO:0000256" key="7">
    <source>
        <dbReference type="ARBA" id="ARBA00022553"/>
    </source>
</evidence>
<dbReference type="SFLD" id="SFLDG00002">
    <property type="entry name" value="C1.7:_P-type_atpase_like"/>
    <property type="match status" value="1"/>
</dbReference>
<dbReference type="GO" id="GO:0043682">
    <property type="term" value="F:P-type divalent copper transporter activity"/>
    <property type="evidence" value="ECO:0007669"/>
    <property type="project" value="TreeGrafter"/>
</dbReference>
<feature type="transmembrane region" description="Helical" evidence="24">
    <location>
        <begin position="412"/>
        <end position="432"/>
    </location>
</feature>
<dbReference type="PRINTS" id="PR00942">
    <property type="entry name" value="CUATPASEI"/>
</dbReference>
<dbReference type="InterPro" id="IPR001757">
    <property type="entry name" value="P_typ_ATPase"/>
</dbReference>
<feature type="transmembrane region" description="Helical" evidence="24">
    <location>
        <begin position="225"/>
        <end position="245"/>
    </location>
</feature>
<dbReference type="InterPro" id="IPR023299">
    <property type="entry name" value="ATPase_P-typ_cyto_dom_N"/>
</dbReference>
<dbReference type="AlphaFoldDB" id="A0A2V3VSZ1"/>
<protein>
    <recommendedName>
        <fullName evidence="4">Copper-exporting P-type ATPase</fullName>
        <ecNumber evidence="3">7.2.2.8</ecNumber>
    </recommendedName>
    <alternativeName>
        <fullName evidence="20">Copper-exporting P-type ATPase A</fullName>
    </alternativeName>
    <alternativeName>
        <fullName evidence="21">Cu(+)-exporting ATPase</fullName>
    </alternativeName>
</protein>
<dbReference type="Pfam" id="PF00702">
    <property type="entry name" value="Hydrolase"/>
    <property type="match status" value="1"/>
</dbReference>
<keyword evidence="19 24" id="KW-0472">Membrane</keyword>
<dbReference type="EMBL" id="QJJQ01000014">
    <property type="protein sequence ID" value="PXW83828.1"/>
    <property type="molecule type" value="Genomic_DNA"/>
</dbReference>
<dbReference type="PROSITE" id="PS50846">
    <property type="entry name" value="HMA_2"/>
    <property type="match status" value="2"/>
</dbReference>
<reference evidence="27 28" key="1">
    <citation type="submission" date="2018-05" db="EMBL/GenBank/DDBJ databases">
        <title>Genomic Encyclopedia of Type Strains, Phase IV (KMG-IV): sequencing the most valuable type-strain genomes for metagenomic binning, comparative biology and taxonomic classification.</title>
        <authorList>
            <person name="Goeker M."/>
        </authorList>
    </citation>
    <scope>NUCLEOTIDE SEQUENCE [LARGE SCALE GENOMIC DNA]</scope>
    <source>
        <strain evidence="27 28">DSM 28556</strain>
    </source>
</reference>
<evidence type="ECO:0000256" key="2">
    <source>
        <dbReference type="ARBA" id="ARBA00006024"/>
    </source>
</evidence>
<comment type="function">
    <text evidence="23">Involved in copper export.</text>
</comment>
<keyword evidence="11 24" id="KW-0547">Nucleotide-binding</keyword>
<dbReference type="SFLD" id="SFLDS00003">
    <property type="entry name" value="Haloacid_Dehalogenase"/>
    <property type="match status" value="1"/>
</dbReference>
<dbReference type="OrthoDB" id="9813266at2"/>
<dbReference type="InterPro" id="IPR008250">
    <property type="entry name" value="ATPase_P-typ_transduc_dom_A_sf"/>
</dbReference>
<comment type="catalytic activity">
    <reaction evidence="22">
        <text>Cu(+)(in) + ATP + H2O = Cu(+)(out) + ADP + phosphate + H(+)</text>
        <dbReference type="Rhea" id="RHEA:25792"/>
        <dbReference type="ChEBI" id="CHEBI:15377"/>
        <dbReference type="ChEBI" id="CHEBI:15378"/>
        <dbReference type="ChEBI" id="CHEBI:30616"/>
        <dbReference type="ChEBI" id="CHEBI:43474"/>
        <dbReference type="ChEBI" id="CHEBI:49552"/>
        <dbReference type="ChEBI" id="CHEBI:456216"/>
        <dbReference type="EC" id="7.2.2.8"/>
    </reaction>
</comment>
<dbReference type="Proteomes" id="UP000247978">
    <property type="component" value="Unassembled WGS sequence"/>
</dbReference>
<evidence type="ECO:0000256" key="21">
    <source>
        <dbReference type="ARBA" id="ARBA00033239"/>
    </source>
</evidence>
<evidence type="ECO:0000256" key="1">
    <source>
        <dbReference type="ARBA" id="ARBA00004651"/>
    </source>
</evidence>
<dbReference type="InterPro" id="IPR023298">
    <property type="entry name" value="ATPase_P-typ_TM_dom_sf"/>
</dbReference>
<dbReference type="Gene3D" id="3.40.50.1000">
    <property type="entry name" value="HAD superfamily/HAD-like"/>
    <property type="match status" value="1"/>
</dbReference>
<dbReference type="InterPro" id="IPR006122">
    <property type="entry name" value="HMA_Cu_ion-bd"/>
</dbReference>
<dbReference type="SUPFAM" id="SSF55008">
    <property type="entry name" value="HMA, heavy metal-associated domain"/>
    <property type="match status" value="2"/>
</dbReference>
<keyword evidence="9 24" id="KW-0479">Metal-binding</keyword>
<keyword evidence="5" id="KW-0813">Transport</keyword>
<dbReference type="CDD" id="cd00371">
    <property type="entry name" value="HMA"/>
    <property type="match status" value="2"/>
</dbReference>
<dbReference type="GO" id="GO:0055070">
    <property type="term" value="P:copper ion homeostasis"/>
    <property type="evidence" value="ECO:0007669"/>
    <property type="project" value="TreeGrafter"/>
</dbReference>
<evidence type="ECO:0000256" key="15">
    <source>
        <dbReference type="ARBA" id="ARBA00022967"/>
    </source>
</evidence>
<dbReference type="InterPro" id="IPR036412">
    <property type="entry name" value="HAD-like_sf"/>
</dbReference>
<dbReference type="SUPFAM" id="SSF81653">
    <property type="entry name" value="Calcium ATPase, transduction domain A"/>
    <property type="match status" value="1"/>
</dbReference>
<keyword evidence="13 24" id="KW-0067">ATP-binding</keyword>
<dbReference type="Pfam" id="PF00403">
    <property type="entry name" value="HMA"/>
    <property type="match status" value="2"/>
</dbReference>
<feature type="domain" description="HMA" evidence="26">
    <location>
        <begin position="72"/>
        <end position="138"/>
    </location>
</feature>
<dbReference type="InterPro" id="IPR027256">
    <property type="entry name" value="P-typ_ATPase_IB"/>
</dbReference>
<dbReference type="EC" id="7.2.2.8" evidence="3"/>
<dbReference type="PROSITE" id="PS01047">
    <property type="entry name" value="HMA_1"/>
    <property type="match status" value="2"/>
</dbReference>
<keyword evidence="8 24" id="KW-0812">Transmembrane</keyword>
<evidence type="ECO:0000256" key="19">
    <source>
        <dbReference type="ARBA" id="ARBA00023136"/>
    </source>
</evidence>
<proteinExistence type="inferred from homology"/>
<dbReference type="InterPro" id="IPR018303">
    <property type="entry name" value="ATPase_P-typ_P_site"/>
</dbReference>
<dbReference type="NCBIfam" id="TIGR01525">
    <property type="entry name" value="ATPase-IB_hvy"/>
    <property type="match status" value="1"/>
</dbReference>
<dbReference type="InterPro" id="IPR044492">
    <property type="entry name" value="P_typ_ATPase_HD_dom"/>
</dbReference>
<dbReference type="Gene3D" id="3.30.70.100">
    <property type="match status" value="2"/>
</dbReference>